<accession>A0A101S6M2</accession>
<dbReference type="InterPro" id="IPR035992">
    <property type="entry name" value="Ricin_B-like_lectins"/>
</dbReference>
<proteinExistence type="predicted"/>
<dbReference type="SUPFAM" id="SSF50370">
    <property type="entry name" value="Ricin B-like lectins"/>
    <property type="match status" value="1"/>
</dbReference>
<keyword evidence="6" id="KW-1185">Reference proteome</keyword>
<dbReference type="CDD" id="cd00161">
    <property type="entry name" value="beta-trefoil_Ricin-like"/>
    <property type="match status" value="1"/>
</dbReference>
<feature type="active site" description="Proton donor" evidence="1">
    <location>
        <position position="320"/>
    </location>
</feature>
<evidence type="ECO:0000259" key="4">
    <source>
        <dbReference type="Pfam" id="PF14200"/>
    </source>
</evidence>
<dbReference type="PANTHER" id="PTHR39447">
    <property type="entry name" value="ALPHA-L-ARABINOFURANOSIDASE B"/>
    <property type="match status" value="1"/>
</dbReference>
<dbReference type="Gene3D" id="2.80.10.50">
    <property type="match status" value="2"/>
</dbReference>
<keyword evidence="2" id="KW-1015">Disulfide bond</keyword>
<evidence type="ECO:0000256" key="1">
    <source>
        <dbReference type="PIRSR" id="PIRSR638964-1"/>
    </source>
</evidence>
<dbReference type="InterPro" id="IPR013320">
    <property type="entry name" value="ConA-like_dom_sf"/>
</dbReference>
<dbReference type="Gene3D" id="2.60.120.200">
    <property type="match status" value="1"/>
</dbReference>
<dbReference type="GO" id="GO:0019566">
    <property type="term" value="P:arabinose metabolic process"/>
    <property type="evidence" value="ECO:0007669"/>
    <property type="project" value="InterPro"/>
</dbReference>
<reference evidence="5 6" key="1">
    <citation type="submission" date="2015-10" db="EMBL/GenBank/DDBJ databases">
        <title>Draft genome sequence of Streptomyces griseorubiginosus DSM 40469, type strain for the species Streptomyces griseorubiginosus.</title>
        <authorList>
            <person name="Ruckert C."/>
            <person name="Winkler A."/>
            <person name="Kalinowski J."/>
            <person name="Kampfer P."/>
            <person name="Glaeser S."/>
        </authorList>
    </citation>
    <scope>NUCLEOTIDE SEQUENCE [LARGE SCALE GENOMIC DNA]</scope>
    <source>
        <strain evidence="5 6">DSM 40469</strain>
    </source>
</reference>
<feature type="active site" description="Nucleophile" evidence="1">
    <location>
        <position position="244"/>
    </location>
</feature>
<evidence type="ECO:0000259" key="3">
    <source>
        <dbReference type="Pfam" id="PF09206"/>
    </source>
</evidence>
<dbReference type="InterPro" id="IPR038964">
    <property type="entry name" value="ABFB"/>
</dbReference>
<dbReference type="Pfam" id="PF09206">
    <property type="entry name" value="ArabFuran-catal"/>
    <property type="match status" value="1"/>
</dbReference>
<sequence length="504" mass="51610">MKGRVTRVTAHRRLRGLLLTVGAALTLLAGILTGVVGTAGTAAAASSLPCDIYASAGTPCAAAHSTTRALYASYSGPLYQVKRASDGATTNIGVLSTGGYANAAAQDSFCSGTTCTITEIYDQSPNHNNLTIEGPGGNGGQDVGAIADALPVTVGGHAAYGVFVSAGVGYRDNSTTGIATGSSPEGAYMVTSGHHVNNRCCFDYGNAETSGNDTGNGHMDAINFGTECWFSCTGSGPWVEADLENGLFFGANGAYSGNTGISSEYVTAMEKNNGTSTYAIKGGNAQSGSLNTFYNGALPTTSGYAPMHKEGAIVLGTGGDNSNGSDGSFFEGVMTAGYPTDAADNAVQADITSVGYTTPTPTFPVTATAYRLTNTNSGKVLDAVNCGTGNGTSIDLWASLGNTCQQWKFASAGNGHYTITNVNSGTVLDDKNCGQSNGTAVQLWASLGNTCQQWDVTRVGSHYTISNVNTGMTLDVTNCGTANGTVVRQWQQLDNTCQQWNIAP</sequence>
<protein>
    <submittedName>
        <fullName evidence="5">Alpha-L-arabinofuranosidase</fullName>
    </submittedName>
</protein>
<evidence type="ECO:0000256" key="2">
    <source>
        <dbReference type="PIRSR" id="PIRSR638964-3"/>
    </source>
</evidence>
<dbReference type="GO" id="GO:0045490">
    <property type="term" value="P:pectin catabolic process"/>
    <property type="evidence" value="ECO:0007669"/>
    <property type="project" value="TreeGrafter"/>
</dbReference>
<feature type="domain" description="Ricin B lectin" evidence="4">
    <location>
        <begin position="450"/>
        <end position="502"/>
    </location>
</feature>
<dbReference type="Pfam" id="PF14200">
    <property type="entry name" value="RicinB_lectin_2"/>
    <property type="match status" value="2"/>
</dbReference>
<comment type="caution">
    <text evidence="5">The sequence shown here is derived from an EMBL/GenBank/DDBJ whole genome shotgun (WGS) entry which is preliminary data.</text>
</comment>
<name>A0A101S6M2_9ACTN</name>
<evidence type="ECO:0000313" key="6">
    <source>
        <dbReference type="Proteomes" id="UP000054375"/>
    </source>
</evidence>
<dbReference type="InterPro" id="IPR015289">
    <property type="entry name" value="A-L-arabinofuranosidase_B_cat"/>
</dbReference>
<feature type="domain" description="Ricin B lectin" evidence="4">
    <location>
        <begin position="365"/>
        <end position="444"/>
    </location>
</feature>
<evidence type="ECO:0000313" key="5">
    <source>
        <dbReference type="EMBL" id="KUN68245.1"/>
    </source>
</evidence>
<dbReference type="InterPro" id="IPR000772">
    <property type="entry name" value="Ricin_B_lectin"/>
</dbReference>
<dbReference type="PANTHER" id="PTHR39447:SF2">
    <property type="entry name" value="ALPHA-L-ARABINOFURANOSIDASE B"/>
    <property type="match status" value="1"/>
</dbReference>
<organism evidence="5 6">
    <name type="scientific">Streptomyces griseorubiginosus</name>
    <dbReference type="NCBI Taxonomy" id="67304"/>
    <lineage>
        <taxon>Bacteria</taxon>
        <taxon>Bacillati</taxon>
        <taxon>Actinomycetota</taxon>
        <taxon>Actinomycetes</taxon>
        <taxon>Kitasatosporales</taxon>
        <taxon>Streptomycetaceae</taxon>
        <taxon>Streptomyces</taxon>
    </lineage>
</organism>
<feature type="disulfide bond" evidence="2">
    <location>
        <begin position="50"/>
        <end position="60"/>
    </location>
</feature>
<dbReference type="Proteomes" id="UP000054375">
    <property type="component" value="Unassembled WGS sequence"/>
</dbReference>
<dbReference type="PROSITE" id="PS50231">
    <property type="entry name" value="RICIN_B_LECTIN"/>
    <property type="match status" value="1"/>
</dbReference>
<dbReference type="SUPFAM" id="SSF49899">
    <property type="entry name" value="Concanavalin A-like lectins/glucanases"/>
    <property type="match status" value="1"/>
</dbReference>
<dbReference type="GO" id="GO:0031221">
    <property type="term" value="P:arabinan metabolic process"/>
    <property type="evidence" value="ECO:0007669"/>
    <property type="project" value="InterPro"/>
</dbReference>
<feature type="domain" description="Alpha-L-arabinofuranosidase B catalytic" evidence="3">
    <location>
        <begin position="49"/>
        <end position="357"/>
    </location>
</feature>
<gene>
    <name evidence="5" type="ORF">AQJ54_09825</name>
</gene>
<dbReference type="GO" id="GO:0046556">
    <property type="term" value="F:alpha-L-arabinofuranosidase activity"/>
    <property type="evidence" value="ECO:0007669"/>
    <property type="project" value="InterPro"/>
</dbReference>
<dbReference type="EMBL" id="LMWV01000006">
    <property type="protein sequence ID" value="KUN68245.1"/>
    <property type="molecule type" value="Genomic_DNA"/>
</dbReference>
<feature type="disulfide bond" evidence="2">
    <location>
        <begin position="200"/>
        <end position="201"/>
    </location>
</feature>
<dbReference type="AlphaFoldDB" id="A0A101S6M2"/>
<feature type="disulfide bond" evidence="2">
    <location>
        <begin position="110"/>
        <end position="115"/>
    </location>
</feature>